<dbReference type="NCBIfam" id="TIGR00407">
    <property type="entry name" value="proA"/>
    <property type="match status" value="1"/>
</dbReference>
<dbReference type="InterPro" id="IPR000965">
    <property type="entry name" value="GPR_dom"/>
</dbReference>
<keyword evidence="4 7" id="KW-0521">NADP</keyword>
<keyword evidence="5 7" id="KW-0560">Oxidoreductase</keyword>
<dbReference type="HAMAP" id="MF_00412">
    <property type="entry name" value="ProA"/>
    <property type="match status" value="1"/>
</dbReference>
<protein>
    <recommendedName>
        <fullName evidence="7">Gamma-glutamyl phosphate reductase</fullName>
        <shortName evidence="7">GPR</shortName>
        <ecNumber evidence="7">1.2.1.41</ecNumber>
    </recommendedName>
    <alternativeName>
        <fullName evidence="7">Glutamate-5-semialdehyde dehydrogenase</fullName>
    </alternativeName>
    <alternativeName>
        <fullName evidence="7">Glutamyl-gamma-semialdehyde dehydrogenase</fullName>
        <shortName evidence="7">GSA dehydrogenase</shortName>
    </alternativeName>
</protein>
<reference evidence="9" key="1">
    <citation type="submission" date="2021-12" db="EMBL/GenBank/DDBJ databases">
        <title>Enterovibrio ZSDZ35 sp. nov. and Enterovibrio ZSDZ42 sp. nov., isolated from coastal seawater in Qingdao.</title>
        <authorList>
            <person name="Zhang P."/>
        </authorList>
    </citation>
    <scope>NUCLEOTIDE SEQUENCE</scope>
    <source>
        <strain evidence="9">ZSDZ42</strain>
    </source>
</reference>
<evidence type="ECO:0000313" key="9">
    <source>
        <dbReference type="EMBL" id="MDD1792656.1"/>
    </source>
</evidence>
<gene>
    <name evidence="7" type="primary">proA</name>
    <name evidence="9" type="ORF">LRP50_05925</name>
</gene>
<keyword evidence="2 7" id="KW-0028">Amino-acid biosynthesis</keyword>
<dbReference type="Pfam" id="PF00171">
    <property type="entry name" value="Aldedh"/>
    <property type="match status" value="1"/>
</dbReference>
<dbReference type="InterPro" id="IPR012134">
    <property type="entry name" value="Glu-5-SA_DH"/>
</dbReference>
<comment type="catalytic activity">
    <reaction evidence="6 7">
        <text>L-glutamate 5-semialdehyde + phosphate + NADP(+) = L-glutamyl 5-phosphate + NADPH + H(+)</text>
        <dbReference type="Rhea" id="RHEA:19541"/>
        <dbReference type="ChEBI" id="CHEBI:15378"/>
        <dbReference type="ChEBI" id="CHEBI:43474"/>
        <dbReference type="ChEBI" id="CHEBI:57783"/>
        <dbReference type="ChEBI" id="CHEBI:58066"/>
        <dbReference type="ChEBI" id="CHEBI:58274"/>
        <dbReference type="ChEBI" id="CHEBI:58349"/>
        <dbReference type="EC" id="1.2.1.41"/>
    </reaction>
</comment>
<dbReference type="NCBIfam" id="NF001221">
    <property type="entry name" value="PRK00197.1"/>
    <property type="match status" value="1"/>
</dbReference>
<comment type="similarity">
    <text evidence="7">Belongs to the gamma-glutamyl phosphate reductase family.</text>
</comment>
<evidence type="ECO:0000256" key="1">
    <source>
        <dbReference type="ARBA" id="ARBA00004985"/>
    </source>
</evidence>
<dbReference type="PANTHER" id="PTHR11063">
    <property type="entry name" value="GLUTAMATE SEMIALDEHYDE DEHYDROGENASE"/>
    <property type="match status" value="1"/>
</dbReference>
<evidence type="ECO:0000256" key="5">
    <source>
        <dbReference type="ARBA" id="ARBA00023002"/>
    </source>
</evidence>
<dbReference type="Gene3D" id="3.40.605.10">
    <property type="entry name" value="Aldehyde Dehydrogenase, Chain A, domain 1"/>
    <property type="match status" value="1"/>
</dbReference>
<comment type="caution">
    <text evidence="9">The sequence shown here is derived from an EMBL/GenBank/DDBJ whole genome shotgun (WGS) entry which is preliminary data.</text>
</comment>
<keyword evidence="3 7" id="KW-0641">Proline biosynthesis</keyword>
<dbReference type="Gene3D" id="3.40.309.10">
    <property type="entry name" value="Aldehyde Dehydrogenase, Chain A, domain 2"/>
    <property type="match status" value="1"/>
</dbReference>
<evidence type="ECO:0000256" key="7">
    <source>
        <dbReference type="HAMAP-Rule" id="MF_00412"/>
    </source>
</evidence>
<dbReference type="InterPro" id="IPR015590">
    <property type="entry name" value="Aldehyde_DH_dom"/>
</dbReference>
<feature type="domain" description="Aldehyde dehydrogenase" evidence="8">
    <location>
        <begin position="9"/>
        <end position="284"/>
    </location>
</feature>
<dbReference type="PANTHER" id="PTHR11063:SF8">
    <property type="entry name" value="DELTA-1-PYRROLINE-5-CARBOXYLATE SYNTHASE"/>
    <property type="match status" value="1"/>
</dbReference>
<evidence type="ECO:0000256" key="2">
    <source>
        <dbReference type="ARBA" id="ARBA00022605"/>
    </source>
</evidence>
<evidence type="ECO:0000256" key="3">
    <source>
        <dbReference type="ARBA" id="ARBA00022650"/>
    </source>
</evidence>
<dbReference type="InterPro" id="IPR016163">
    <property type="entry name" value="Ald_DH_C"/>
</dbReference>
<keyword evidence="7" id="KW-0963">Cytoplasm</keyword>
<organism evidence="9 10">
    <name type="scientific">Enterovibrio gelatinilyticus</name>
    <dbReference type="NCBI Taxonomy" id="2899819"/>
    <lineage>
        <taxon>Bacteria</taxon>
        <taxon>Pseudomonadati</taxon>
        <taxon>Pseudomonadota</taxon>
        <taxon>Gammaproteobacteria</taxon>
        <taxon>Vibrionales</taxon>
        <taxon>Vibrionaceae</taxon>
        <taxon>Enterovibrio</taxon>
    </lineage>
</organism>
<dbReference type="RefSeq" id="WP_274163551.1">
    <property type="nucleotide sequence ID" value="NZ_JAJUBC010000005.1"/>
</dbReference>
<proteinExistence type="inferred from homology"/>
<comment type="pathway">
    <text evidence="1 7">Amino-acid biosynthesis; L-proline biosynthesis; L-glutamate 5-semialdehyde from L-glutamate: step 2/2.</text>
</comment>
<name>A0ABT5QYQ3_9GAMM</name>
<dbReference type="EMBL" id="JAJUBC010000005">
    <property type="protein sequence ID" value="MDD1792656.1"/>
    <property type="molecule type" value="Genomic_DNA"/>
</dbReference>
<dbReference type="GO" id="GO:0004350">
    <property type="term" value="F:glutamate-5-semialdehyde dehydrogenase activity"/>
    <property type="evidence" value="ECO:0007669"/>
    <property type="project" value="UniProtKB-EC"/>
</dbReference>
<dbReference type="PROSITE" id="PS01223">
    <property type="entry name" value="PROA"/>
    <property type="match status" value="1"/>
</dbReference>
<evidence type="ECO:0000313" key="10">
    <source>
        <dbReference type="Proteomes" id="UP001149400"/>
    </source>
</evidence>
<dbReference type="InterPro" id="IPR016162">
    <property type="entry name" value="Ald_DH_N"/>
</dbReference>
<dbReference type="CDD" id="cd07079">
    <property type="entry name" value="ALDH_F18-19_ProA-GPR"/>
    <property type="match status" value="1"/>
</dbReference>
<sequence length="422" mass="44887">MSLQTTSLQSMGRAAKDAAYALATAPTAQKNHALAVIADELEANAAAILAANAKDIDAGREAGLPDAMLDRLLLNESRLAGIAADVRNVISLSDPVGSEMDCKVLENGMTLSRRREPIGVIGVIYEARPNVTIDIASLCLKTGNASILRGGRETFHSNVELVKVIQTALEKANLPASSVQYIEKPDRELVGELLRLDDYVDMIIPRGGAGLHKMCKENSTIPVIIGGFGISHMYVDKTADLDRALDLIINAKAQRPSACNALDTLLVNKDIAAALFEKLTPLLNDNKLKVVAEKAALPLLNGVADLQEAGDGDFDTEWLSYTLGVALVADVHGALAHMREHNASHSDAILTNDLIATEAFINGAGSAAVYVNASTRFTDGAQFGLGAEVAVSTQKLHARGPMGLEELTTYKWVGKADYLSRP</sequence>
<comment type="subcellular location">
    <subcellularLocation>
        <location evidence="7">Cytoplasm</location>
    </subcellularLocation>
</comment>
<accession>A0ABT5QYQ3</accession>
<evidence type="ECO:0000259" key="8">
    <source>
        <dbReference type="Pfam" id="PF00171"/>
    </source>
</evidence>
<dbReference type="EC" id="1.2.1.41" evidence="7"/>
<dbReference type="SUPFAM" id="SSF53720">
    <property type="entry name" value="ALDH-like"/>
    <property type="match status" value="1"/>
</dbReference>
<evidence type="ECO:0000256" key="4">
    <source>
        <dbReference type="ARBA" id="ARBA00022857"/>
    </source>
</evidence>
<dbReference type="Proteomes" id="UP001149400">
    <property type="component" value="Unassembled WGS sequence"/>
</dbReference>
<evidence type="ECO:0000256" key="6">
    <source>
        <dbReference type="ARBA" id="ARBA00049024"/>
    </source>
</evidence>
<comment type="function">
    <text evidence="7">Catalyzes the NADPH-dependent reduction of L-glutamate 5-phosphate into L-glutamate 5-semialdehyde and phosphate. The product spontaneously undergoes cyclization to form 1-pyrroline-5-carboxylate.</text>
</comment>
<keyword evidence="10" id="KW-1185">Reference proteome</keyword>
<dbReference type="InterPro" id="IPR020593">
    <property type="entry name" value="G-glutamylP_reductase_CS"/>
</dbReference>
<dbReference type="InterPro" id="IPR016161">
    <property type="entry name" value="Ald_DH/histidinol_DH"/>
</dbReference>
<dbReference type="PIRSF" id="PIRSF000151">
    <property type="entry name" value="GPR"/>
    <property type="match status" value="1"/>
</dbReference>